<feature type="chain" id="PRO_5040326681" description="Secreted protein" evidence="1">
    <location>
        <begin position="21"/>
        <end position="146"/>
    </location>
</feature>
<comment type="caution">
    <text evidence="2">The sequence shown here is derived from an EMBL/GenBank/DDBJ whole genome shotgun (WGS) entry which is preliminary data.</text>
</comment>
<organism evidence="2 3">
    <name type="scientific">Karstenula rhodostoma CBS 690.94</name>
    <dbReference type="NCBI Taxonomy" id="1392251"/>
    <lineage>
        <taxon>Eukaryota</taxon>
        <taxon>Fungi</taxon>
        <taxon>Dikarya</taxon>
        <taxon>Ascomycota</taxon>
        <taxon>Pezizomycotina</taxon>
        <taxon>Dothideomycetes</taxon>
        <taxon>Pleosporomycetidae</taxon>
        <taxon>Pleosporales</taxon>
        <taxon>Massarineae</taxon>
        <taxon>Didymosphaeriaceae</taxon>
        <taxon>Karstenula</taxon>
    </lineage>
</organism>
<gene>
    <name evidence="2" type="ORF">P171DRAFT_496207</name>
</gene>
<sequence length="146" mass="15864">MQPIVQSILTVLLFAAYASSHHSHSTRGLPGAVYACNSSNWGGECVWRPLGFKAGEPCLSGEIGNMPAGFTFGSIGPDEFGGCLLYKGTDCDDDKLGYLKWPGTANVVPGVRSMWCWTCKMSDCSDIKDPYELQIHRHKPAPPRPT</sequence>
<feature type="signal peptide" evidence="1">
    <location>
        <begin position="1"/>
        <end position="20"/>
    </location>
</feature>
<evidence type="ECO:0008006" key="4">
    <source>
        <dbReference type="Google" id="ProtNLM"/>
    </source>
</evidence>
<dbReference type="Proteomes" id="UP000799764">
    <property type="component" value="Unassembled WGS sequence"/>
</dbReference>
<dbReference type="EMBL" id="MU001503">
    <property type="protein sequence ID" value="KAF2442927.1"/>
    <property type="molecule type" value="Genomic_DNA"/>
</dbReference>
<evidence type="ECO:0000256" key="1">
    <source>
        <dbReference type="SAM" id="SignalP"/>
    </source>
</evidence>
<dbReference type="AlphaFoldDB" id="A0A9P4UBA8"/>
<keyword evidence="3" id="KW-1185">Reference proteome</keyword>
<evidence type="ECO:0000313" key="2">
    <source>
        <dbReference type="EMBL" id="KAF2442927.1"/>
    </source>
</evidence>
<protein>
    <recommendedName>
        <fullName evidence="4">Secreted protein</fullName>
    </recommendedName>
</protein>
<dbReference type="OrthoDB" id="10373318at2759"/>
<reference evidence="2" key="1">
    <citation type="journal article" date="2020" name="Stud. Mycol.">
        <title>101 Dothideomycetes genomes: a test case for predicting lifestyles and emergence of pathogens.</title>
        <authorList>
            <person name="Haridas S."/>
            <person name="Albert R."/>
            <person name="Binder M."/>
            <person name="Bloem J."/>
            <person name="Labutti K."/>
            <person name="Salamov A."/>
            <person name="Andreopoulos B."/>
            <person name="Baker S."/>
            <person name="Barry K."/>
            <person name="Bills G."/>
            <person name="Bluhm B."/>
            <person name="Cannon C."/>
            <person name="Castanera R."/>
            <person name="Culley D."/>
            <person name="Daum C."/>
            <person name="Ezra D."/>
            <person name="Gonzalez J."/>
            <person name="Henrissat B."/>
            <person name="Kuo A."/>
            <person name="Liang C."/>
            <person name="Lipzen A."/>
            <person name="Lutzoni F."/>
            <person name="Magnuson J."/>
            <person name="Mondo S."/>
            <person name="Nolan M."/>
            <person name="Ohm R."/>
            <person name="Pangilinan J."/>
            <person name="Park H.-J."/>
            <person name="Ramirez L."/>
            <person name="Alfaro M."/>
            <person name="Sun H."/>
            <person name="Tritt A."/>
            <person name="Yoshinaga Y."/>
            <person name="Zwiers L.-H."/>
            <person name="Turgeon B."/>
            <person name="Goodwin S."/>
            <person name="Spatafora J."/>
            <person name="Crous P."/>
            <person name="Grigoriev I."/>
        </authorList>
    </citation>
    <scope>NUCLEOTIDE SEQUENCE</scope>
    <source>
        <strain evidence="2">CBS 690.94</strain>
    </source>
</reference>
<keyword evidence="1" id="KW-0732">Signal</keyword>
<accession>A0A9P4UBA8</accession>
<name>A0A9P4UBA8_9PLEO</name>
<proteinExistence type="predicted"/>
<evidence type="ECO:0000313" key="3">
    <source>
        <dbReference type="Proteomes" id="UP000799764"/>
    </source>
</evidence>